<comment type="catalytic activity">
    <reaction evidence="10">
        <text>L-aspartate + L-glutamine + ATP + H2O = L-asparagine + L-glutamate + AMP + diphosphate + H(+)</text>
        <dbReference type="Rhea" id="RHEA:12228"/>
        <dbReference type="ChEBI" id="CHEBI:15377"/>
        <dbReference type="ChEBI" id="CHEBI:15378"/>
        <dbReference type="ChEBI" id="CHEBI:29985"/>
        <dbReference type="ChEBI" id="CHEBI:29991"/>
        <dbReference type="ChEBI" id="CHEBI:30616"/>
        <dbReference type="ChEBI" id="CHEBI:33019"/>
        <dbReference type="ChEBI" id="CHEBI:58048"/>
        <dbReference type="ChEBI" id="CHEBI:58359"/>
        <dbReference type="ChEBI" id="CHEBI:456215"/>
        <dbReference type="EC" id="6.3.5.4"/>
    </reaction>
</comment>
<evidence type="ECO:0000256" key="12">
    <source>
        <dbReference type="PIRSR" id="PIRSR001589-2"/>
    </source>
</evidence>
<dbReference type="Gene3D" id="3.60.20.10">
    <property type="entry name" value="Glutamine Phosphoribosylpyrophosphate, subunit 1, domain 1"/>
    <property type="match status" value="1"/>
</dbReference>
<dbReference type="PANTHER" id="PTHR11772:SF2">
    <property type="entry name" value="ASPARAGINE SYNTHETASE [GLUTAMINE-HYDROLYZING]"/>
    <property type="match status" value="1"/>
</dbReference>
<dbReference type="EMBL" id="CP136925">
    <property type="protein sequence ID" value="WXA13892.1"/>
    <property type="molecule type" value="Genomic_DNA"/>
</dbReference>
<dbReference type="CDD" id="cd00712">
    <property type="entry name" value="AsnB"/>
    <property type="match status" value="1"/>
</dbReference>
<dbReference type="AlphaFoldDB" id="A0AAU6P2L0"/>
<dbReference type="PANTHER" id="PTHR11772">
    <property type="entry name" value="ASPARAGINE SYNTHETASE"/>
    <property type="match status" value="1"/>
</dbReference>
<dbReference type="GO" id="GO:0005524">
    <property type="term" value="F:ATP binding"/>
    <property type="evidence" value="ECO:0007669"/>
    <property type="project" value="UniProtKB-KW"/>
</dbReference>
<dbReference type="CDD" id="cd01991">
    <property type="entry name" value="Asn_synthase_B_C"/>
    <property type="match status" value="1"/>
</dbReference>
<name>A0AAU6P2L0_9FLAO</name>
<evidence type="ECO:0000256" key="5">
    <source>
        <dbReference type="ARBA" id="ARBA00022605"/>
    </source>
</evidence>
<keyword evidence="9 11" id="KW-0315">Glutamine amidotransferase</keyword>
<dbReference type="SUPFAM" id="SSF56235">
    <property type="entry name" value="N-terminal nucleophile aminohydrolases (Ntn hydrolases)"/>
    <property type="match status" value="1"/>
</dbReference>
<dbReference type="RefSeq" id="WP_338733197.1">
    <property type="nucleotide sequence ID" value="NZ_CP136924.1"/>
</dbReference>
<feature type="site" description="Important for beta-aspartyl-AMP intermediate formation" evidence="13">
    <location>
        <position position="349"/>
    </location>
</feature>
<dbReference type="GO" id="GO:0004066">
    <property type="term" value="F:asparagine synthase (glutamine-hydrolyzing) activity"/>
    <property type="evidence" value="ECO:0007669"/>
    <property type="project" value="UniProtKB-EC"/>
</dbReference>
<dbReference type="InterPro" id="IPR001962">
    <property type="entry name" value="Asn_synthase"/>
</dbReference>
<dbReference type="NCBIfam" id="TIGR01536">
    <property type="entry name" value="asn_synth_AEB"/>
    <property type="match status" value="1"/>
</dbReference>
<evidence type="ECO:0000256" key="9">
    <source>
        <dbReference type="ARBA" id="ARBA00022962"/>
    </source>
</evidence>
<dbReference type="Pfam" id="PF00733">
    <property type="entry name" value="Asn_synthase"/>
    <property type="match status" value="1"/>
</dbReference>
<feature type="binding site" evidence="12">
    <location>
        <position position="233"/>
    </location>
    <ligand>
        <name>ATP</name>
        <dbReference type="ChEBI" id="CHEBI:30616"/>
    </ligand>
</feature>
<organism evidence="15 17">
    <name type="scientific">Mangrovimonas cancribranchiae</name>
    <dbReference type="NCBI Taxonomy" id="3080055"/>
    <lineage>
        <taxon>Bacteria</taxon>
        <taxon>Pseudomonadati</taxon>
        <taxon>Bacteroidota</taxon>
        <taxon>Flavobacteriia</taxon>
        <taxon>Flavobacteriales</taxon>
        <taxon>Flavobacteriaceae</taxon>
        <taxon>Mangrovimonas</taxon>
    </lineage>
</organism>
<gene>
    <name evidence="15" type="primary">asnB</name>
    <name evidence="16" type="ORF">R3L15_03245</name>
    <name evidence="15" type="ORF">R3L16_04150</name>
</gene>
<accession>A0AAU6P2L0</accession>
<evidence type="ECO:0000256" key="2">
    <source>
        <dbReference type="ARBA" id="ARBA00005752"/>
    </source>
</evidence>
<evidence type="ECO:0000256" key="1">
    <source>
        <dbReference type="ARBA" id="ARBA00005187"/>
    </source>
</evidence>
<comment type="pathway">
    <text evidence="1">Amino-acid biosynthesis; L-asparagine biosynthesis; L-asparagine from L-aspartate (L-Gln route): step 1/1.</text>
</comment>
<evidence type="ECO:0000256" key="3">
    <source>
        <dbReference type="ARBA" id="ARBA00012737"/>
    </source>
</evidence>
<evidence type="ECO:0000313" key="17">
    <source>
        <dbReference type="Proteomes" id="UP001368318"/>
    </source>
</evidence>
<proteinExistence type="inferred from homology"/>
<dbReference type="InterPro" id="IPR033738">
    <property type="entry name" value="AsnB_N"/>
</dbReference>
<dbReference type="InterPro" id="IPR006426">
    <property type="entry name" value="Asn_synth_AEB"/>
</dbReference>
<feature type="domain" description="Glutamine amidotransferase type-2" evidence="14">
    <location>
        <begin position="2"/>
        <end position="186"/>
    </location>
</feature>
<dbReference type="Pfam" id="PF13537">
    <property type="entry name" value="GATase_7"/>
    <property type="match status" value="1"/>
</dbReference>
<feature type="binding site" evidence="12">
    <location>
        <position position="273"/>
    </location>
    <ligand>
        <name>ATP</name>
        <dbReference type="ChEBI" id="CHEBI:30616"/>
    </ligand>
</feature>
<evidence type="ECO:0000259" key="14">
    <source>
        <dbReference type="PROSITE" id="PS51278"/>
    </source>
</evidence>
<comment type="similarity">
    <text evidence="2">Belongs to the asparagine synthetase family.</text>
</comment>
<dbReference type="Gene3D" id="3.40.50.620">
    <property type="entry name" value="HUPs"/>
    <property type="match status" value="1"/>
</dbReference>
<feature type="binding site" evidence="12">
    <location>
        <position position="99"/>
    </location>
    <ligand>
        <name>L-glutamine</name>
        <dbReference type="ChEBI" id="CHEBI:58359"/>
    </ligand>
</feature>
<feature type="active site" description="For GATase activity" evidence="11">
    <location>
        <position position="2"/>
    </location>
</feature>
<dbReference type="NCBIfam" id="NF006949">
    <property type="entry name" value="PRK09431.1"/>
    <property type="match status" value="1"/>
</dbReference>
<dbReference type="KEGG" id="mcaa:R3L15_03245"/>
<feature type="binding site" evidence="12">
    <location>
        <begin position="347"/>
        <end position="348"/>
    </location>
    <ligand>
        <name>ATP</name>
        <dbReference type="ChEBI" id="CHEBI:30616"/>
    </ligand>
</feature>
<dbReference type="PROSITE" id="PS51278">
    <property type="entry name" value="GATASE_TYPE_2"/>
    <property type="match status" value="1"/>
</dbReference>
<dbReference type="PIRSF" id="PIRSF001589">
    <property type="entry name" value="Asn_synthetase_glu-h"/>
    <property type="match status" value="1"/>
</dbReference>
<dbReference type="SUPFAM" id="SSF52402">
    <property type="entry name" value="Adenine nucleotide alpha hydrolases-like"/>
    <property type="match status" value="1"/>
</dbReference>
<keyword evidence="17" id="KW-1185">Reference proteome</keyword>
<dbReference type="InterPro" id="IPR017932">
    <property type="entry name" value="GATase_2_dom"/>
</dbReference>
<keyword evidence="4 15" id="KW-0436">Ligase</keyword>
<evidence type="ECO:0000256" key="6">
    <source>
        <dbReference type="ARBA" id="ARBA00022741"/>
    </source>
</evidence>
<keyword evidence="7 12" id="KW-0067">ATP-binding</keyword>
<evidence type="ECO:0000256" key="11">
    <source>
        <dbReference type="PIRSR" id="PIRSR001589-1"/>
    </source>
</evidence>
<evidence type="ECO:0000313" key="15">
    <source>
        <dbReference type="EMBL" id="WXA03686.1"/>
    </source>
</evidence>
<evidence type="ECO:0000256" key="8">
    <source>
        <dbReference type="ARBA" id="ARBA00022888"/>
    </source>
</evidence>
<dbReference type="InterPro" id="IPR029055">
    <property type="entry name" value="Ntn_hydrolases_N"/>
</dbReference>
<reference evidence="15 17" key="1">
    <citation type="submission" date="2023-10" db="EMBL/GenBank/DDBJ databases">
        <title>Culture-based analysis of two novel bacteria associated with mangrove crab gills.</title>
        <authorList>
            <person name="Yang X."/>
            <person name="Garuglieri E."/>
            <person name="Van Goethem M.W."/>
            <person name="Fusi M."/>
            <person name="Marasco R."/>
            <person name="Daffonchio D.G."/>
        </authorList>
    </citation>
    <scope>NUCLEOTIDE SEQUENCE [LARGE SCALE GENOMIC DNA]</scope>
    <source>
        <strain evidence="16">UG2-1</strain>
        <strain evidence="15">UG2-2</strain>
        <strain evidence="17">UG2_2</strain>
    </source>
</reference>
<evidence type="ECO:0000256" key="10">
    <source>
        <dbReference type="ARBA" id="ARBA00048741"/>
    </source>
</evidence>
<dbReference type="EMBL" id="CP136924">
    <property type="protein sequence ID" value="WXA03686.1"/>
    <property type="molecule type" value="Genomic_DNA"/>
</dbReference>
<evidence type="ECO:0000256" key="7">
    <source>
        <dbReference type="ARBA" id="ARBA00022840"/>
    </source>
</evidence>
<protein>
    <recommendedName>
        <fullName evidence="3">asparagine synthase (glutamine-hydrolyzing)</fullName>
        <ecNumber evidence="3">6.3.5.4</ecNumber>
    </recommendedName>
</protein>
<dbReference type="InterPro" id="IPR014729">
    <property type="entry name" value="Rossmann-like_a/b/a_fold"/>
</dbReference>
<keyword evidence="8 11" id="KW-0061">Asparagine biosynthesis</keyword>
<keyword evidence="6 12" id="KW-0547">Nucleotide-binding</keyword>
<evidence type="ECO:0000313" key="16">
    <source>
        <dbReference type="EMBL" id="WXA13892.1"/>
    </source>
</evidence>
<dbReference type="FunFam" id="3.40.50.620:FF:000031">
    <property type="entry name" value="Asparagine synthase B"/>
    <property type="match status" value="1"/>
</dbReference>
<dbReference type="InterPro" id="IPR050795">
    <property type="entry name" value="Asn_Synthetase"/>
</dbReference>
<evidence type="ECO:0000256" key="13">
    <source>
        <dbReference type="PIRSR" id="PIRSR001589-3"/>
    </source>
</evidence>
<evidence type="ECO:0000256" key="4">
    <source>
        <dbReference type="ARBA" id="ARBA00022598"/>
    </source>
</evidence>
<dbReference type="Proteomes" id="UP001368318">
    <property type="component" value="Chromosome"/>
</dbReference>
<sequence>MCGIVCAFDLKQKTEDLRPQILEMSKKIRHRGPDWSGVFDNDKAIMAHERLAIVDPTSGKQPLFSEDKKLVLAANGEIYNHRALRAQFEGKYKFQTKSDCEVILALYKEKGVDFVDELNGIFGFAIYDVDNDEYFVARDHMGIIPLYMGWDENGTFYVASELKALEGYCTKIELFPPGHYLSSKDGQLVQWYERDWQDYEAVKDNETSILELQQALEDAVHRQLMSDVPYGVLLSGGLDSSVTSAIAKKYSQMRVEADDKTQAWWPQLHSFSVGLEGSPDLAAAQKVADHIGTVHHEIKFTIQEGLDAIKDVIYQLETYDITTIRASTPMYLMARVIKSMGIKMVLSGEGADELFGGYLYFHKAPNAKEFHEETVRKLSKLHQYDCLRANKSLAAWGIEGRVPFLDKEFMDVAMRINPQDKMITPERMEKWVIRKAFENYLPESVAWRQKEQFSDGVGYSWIDTLKEVVNEAVTDEQLANAKYKFTIQTPTSKEEFYYRSIFAEHFPSDAAALSVPQEPSVACSTKIALEWDEAFKSMNEPSGRAVAKVHTDAY</sequence>
<keyword evidence="5 11" id="KW-0028">Amino-acid biosynthesis</keyword>
<dbReference type="EC" id="6.3.5.4" evidence="3"/>
<dbReference type="GO" id="GO:0006529">
    <property type="term" value="P:asparagine biosynthetic process"/>
    <property type="evidence" value="ECO:0007669"/>
    <property type="project" value="UniProtKB-KW"/>
</dbReference>